<protein>
    <submittedName>
        <fullName evidence="4">DUF871 domain-containing protein</fullName>
    </submittedName>
</protein>
<dbReference type="InterPro" id="IPR017853">
    <property type="entry name" value="GH"/>
</dbReference>
<evidence type="ECO:0000313" key="4">
    <source>
        <dbReference type="EMBL" id="MSU08689.1"/>
    </source>
</evidence>
<dbReference type="InterPro" id="IPR013785">
    <property type="entry name" value="Aldolase_TIM"/>
</dbReference>
<dbReference type="InterPro" id="IPR029000">
    <property type="entry name" value="Cyclophilin-like_dom_sf"/>
</dbReference>
<dbReference type="InterPro" id="IPR008589">
    <property type="entry name" value="MupG"/>
</dbReference>
<name>A0A6I2UG83_9FIRM</name>
<evidence type="ECO:0000313" key="5">
    <source>
        <dbReference type="Proteomes" id="UP000433181"/>
    </source>
</evidence>
<dbReference type="InterPro" id="IPR043894">
    <property type="entry name" value="MupG_C"/>
</dbReference>
<dbReference type="SUPFAM" id="SSF50891">
    <property type="entry name" value="Cyclophilin-like"/>
    <property type="match status" value="1"/>
</dbReference>
<feature type="compositionally biased region" description="Polar residues" evidence="1">
    <location>
        <begin position="292"/>
        <end position="301"/>
    </location>
</feature>
<dbReference type="PANTHER" id="PTHR38435">
    <property type="match status" value="1"/>
</dbReference>
<dbReference type="AlphaFoldDB" id="A0A6I2UG83"/>
<sequence>MKKGISIYPGLDNTPEENIALIQSAARLGITRIFTSLQIPETSKESFARQLQELLQLADKLDMDVISDISPASLELLGIEEFSLPRLYQKGLRTLRLDDGFTAAQIAKLSQNGMGISLQLNASVLNEGTLEKLQQQGCCLDRLEALHNFFPRENTGLSEAFTLTKTHLLQCHGIKTGAFVPSFARPRSPLKAGLPTLELHRETSFSFAIRHLAAMGMDCIFIADSLPAEQELSALAELDGSSIALQPEWLPELTPLEKELCSNVFTARPDEARDVLRTVESRHLTAELLKKQQNAAGQPASTAAIAPRQKPALPRPAGTITLDNQLYQRYQGELQITKTDLPPDRRINVLGHLPPLEQRLLKYITPGKKFRFI</sequence>
<dbReference type="Pfam" id="PF19200">
    <property type="entry name" value="MupG_N"/>
    <property type="match status" value="1"/>
</dbReference>
<dbReference type="Proteomes" id="UP000433181">
    <property type="component" value="Unassembled WGS sequence"/>
</dbReference>
<feature type="region of interest" description="Disordered" evidence="1">
    <location>
        <begin position="292"/>
        <end position="316"/>
    </location>
</feature>
<gene>
    <name evidence="4" type="ORF">FYJ84_06805</name>
</gene>
<dbReference type="RefSeq" id="WP_154406856.1">
    <property type="nucleotide sequence ID" value="NZ_VUNR01000011.1"/>
</dbReference>
<organism evidence="4 5">
    <name type="scientific">Anaerovibrio slackiae</name>
    <dbReference type="NCBI Taxonomy" id="2652309"/>
    <lineage>
        <taxon>Bacteria</taxon>
        <taxon>Bacillati</taxon>
        <taxon>Bacillota</taxon>
        <taxon>Negativicutes</taxon>
        <taxon>Selenomonadales</taxon>
        <taxon>Selenomonadaceae</taxon>
        <taxon>Anaerovibrio</taxon>
    </lineage>
</organism>
<feature type="domain" description="6-phospho-N-acetylmuramidase N-terminal" evidence="3">
    <location>
        <begin position="4"/>
        <end position="236"/>
    </location>
</feature>
<feature type="domain" description="6-phospho-N-acetylmuramidase C-terminal" evidence="2">
    <location>
        <begin position="245"/>
        <end position="372"/>
    </location>
</feature>
<comment type="caution">
    <text evidence="4">The sequence shown here is derived from an EMBL/GenBank/DDBJ whole genome shotgun (WGS) entry which is preliminary data.</text>
</comment>
<dbReference type="EMBL" id="VUNR01000011">
    <property type="protein sequence ID" value="MSU08689.1"/>
    <property type="molecule type" value="Genomic_DNA"/>
</dbReference>
<dbReference type="PANTHER" id="PTHR38435:SF2">
    <property type="entry name" value="DUF871 DOMAIN-CONTAINING PROTEIN"/>
    <property type="match status" value="1"/>
</dbReference>
<dbReference type="SUPFAM" id="SSF51445">
    <property type="entry name" value="(Trans)glycosidases"/>
    <property type="match status" value="1"/>
</dbReference>
<dbReference type="GeneID" id="96778624"/>
<evidence type="ECO:0000259" key="3">
    <source>
        <dbReference type="Pfam" id="PF19200"/>
    </source>
</evidence>
<keyword evidence="5" id="KW-1185">Reference proteome</keyword>
<evidence type="ECO:0000256" key="1">
    <source>
        <dbReference type="SAM" id="MobiDB-lite"/>
    </source>
</evidence>
<dbReference type="Gene3D" id="2.40.100.10">
    <property type="entry name" value="Cyclophilin-like"/>
    <property type="match status" value="1"/>
</dbReference>
<reference evidence="4 5" key="1">
    <citation type="submission" date="2019-08" db="EMBL/GenBank/DDBJ databases">
        <title>In-depth cultivation of the pig gut microbiome towards novel bacterial diversity and tailored functional studies.</title>
        <authorList>
            <person name="Wylensek D."/>
            <person name="Hitch T.C.A."/>
            <person name="Clavel T."/>
        </authorList>
    </citation>
    <scope>NUCLEOTIDE SEQUENCE [LARGE SCALE GENOMIC DNA]</scope>
    <source>
        <strain evidence="4 5">WCA-693-APC-5D-A</strain>
    </source>
</reference>
<dbReference type="Pfam" id="PF05913">
    <property type="entry name" value="MupG_C"/>
    <property type="match status" value="1"/>
</dbReference>
<dbReference type="InterPro" id="IPR043797">
    <property type="entry name" value="MupG_N"/>
</dbReference>
<proteinExistence type="predicted"/>
<dbReference type="Gene3D" id="3.20.20.70">
    <property type="entry name" value="Aldolase class I"/>
    <property type="match status" value="1"/>
</dbReference>
<evidence type="ECO:0000259" key="2">
    <source>
        <dbReference type="Pfam" id="PF05913"/>
    </source>
</evidence>
<accession>A0A6I2UG83</accession>